<accession>A0AAD4MKF0</accession>
<evidence type="ECO:0000313" key="3">
    <source>
        <dbReference type="Proteomes" id="UP001201812"/>
    </source>
</evidence>
<feature type="transmembrane region" description="Helical" evidence="1">
    <location>
        <begin position="12"/>
        <end position="34"/>
    </location>
</feature>
<feature type="transmembrane region" description="Helical" evidence="1">
    <location>
        <begin position="54"/>
        <end position="78"/>
    </location>
</feature>
<organism evidence="2 3">
    <name type="scientific">Ditylenchus destructor</name>
    <dbReference type="NCBI Taxonomy" id="166010"/>
    <lineage>
        <taxon>Eukaryota</taxon>
        <taxon>Metazoa</taxon>
        <taxon>Ecdysozoa</taxon>
        <taxon>Nematoda</taxon>
        <taxon>Chromadorea</taxon>
        <taxon>Rhabditida</taxon>
        <taxon>Tylenchina</taxon>
        <taxon>Tylenchomorpha</taxon>
        <taxon>Sphaerularioidea</taxon>
        <taxon>Anguinidae</taxon>
        <taxon>Anguininae</taxon>
        <taxon>Ditylenchus</taxon>
    </lineage>
</organism>
<proteinExistence type="predicted"/>
<evidence type="ECO:0000313" key="2">
    <source>
        <dbReference type="EMBL" id="KAI1697095.1"/>
    </source>
</evidence>
<feature type="transmembrane region" description="Helical" evidence="1">
    <location>
        <begin position="90"/>
        <end position="115"/>
    </location>
</feature>
<keyword evidence="3" id="KW-1185">Reference proteome</keyword>
<dbReference type="Proteomes" id="UP001201812">
    <property type="component" value="Unassembled WGS sequence"/>
</dbReference>
<reference evidence="2" key="1">
    <citation type="submission" date="2022-01" db="EMBL/GenBank/DDBJ databases">
        <title>Genome Sequence Resource for Two Populations of Ditylenchus destructor, the Migratory Endoparasitic Phytonematode.</title>
        <authorList>
            <person name="Zhang H."/>
            <person name="Lin R."/>
            <person name="Xie B."/>
        </authorList>
    </citation>
    <scope>NUCLEOTIDE SEQUENCE</scope>
    <source>
        <strain evidence="2">BazhouSP</strain>
    </source>
</reference>
<feature type="transmembrane region" description="Helical" evidence="1">
    <location>
        <begin position="135"/>
        <end position="158"/>
    </location>
</feature>
<name>A0AAD4MKF0_9BILA</name>
<dbReference type="AlphaFoldDB" id="A0AAD4MKF0"/>
<keyword evidence="1" id="KW-1133">Transmembrane helix</keyword>
<evidence type="ECO:0000256" key="1">
    <source>
        <dbReference type="SAM" id="Phobius"/>
    </source>
</evidence>
<dbReference type="EMBL" id="JAKKPZ010000287">
    <property type="protein sequence ID" value="KAI1697095.1"/>
    <property type="molecule type" value="Genomic_DNA"/>
</dbReference>
<comment type="caution">
    <text evidence="2">The sequence shown here is derived from an EMBL/GenBank/DDBJ whole genome shotgun (WGS) entry which is preliminary data.</text>
</comment>
<sequence length="184" mass="20711">MTSREYLSYLNYCETIVTVSLQIVSIILMSNLLYCSLTKSPIFVVRSKLSKSLLFYLFGHVTFSSLFLVYNFYLLIFWRPPGMPEAFTPMGLFWTGLTCVYFVIVGPVLVLQLTVDRSMTLALGHRYSTLAQRSVMGLALMIMFITSIGVTIVAILELPLEMEKGKKRNVTPIRERASPSLGAA</sequence>
<gene>
    <name evidence="2" type="ORF">DdX_18692</name>
</gene>
<protein>
    <submittedName>
        <fullName evidence="2">Uncharacterized protein</fullName>
    </submittedName>
</protein>
<keyword evidence="1" id="KW-0472">Membrane</keyword>
<keyword evidence="1" id="KW-0812">Transmembrane</keyword>